<keyword evidence="3" id="KW-1185">Reference proteome</keyword>
<name>A0A653CV38_CALMS</name>
<dbReference type="EMBL" id="CAACVG010009019">
    <property type="protein sequence ID" value="VEN51791.1"/>
    <property type="molecule type" value="Genomic_DNA"/>
</dbReference>
<dbReference type="AlphaFoldDB" id="A0A653CV38"/>
<feature type="compositionally biased region" description="Basic and acidic residues" evidence="1">
    <location>
        <begin position="132"/>
        <end position="150"/>
    </location>
</feature>
<feature type="region of interest" description="Disordered" evidence="1">
    <location>
        <begin position="360"/>
        <end position="394"/>
    </location>
</feature>
<evidence type="ECO:0000256" key="1">
    <source>
        <dbReference type="SAM" id="MobiDB-lite"/>
    </source>
</evidence>
<feature type="compositionally biased region" description="Basic and acidic residues" evidence="1">
    <location>
        <begin position="239"/>
        <end position="264"/>
    </location>
</feature>
<organism evidence="2 3">
    <name type="scientific">Callosobruchus maculatus</name>
    <name type="common">Southern cowpea weevil</name>
    <name type="synonym">Pulse bruchid</name>
    <dbReference type="NCBI Taxonomy" id="64391"/>
    <lineage>
        <taxon>Eukaryota</taxon>
        <taxon>Metazoa</taxon>
        <taxon>Ecdysozoa</taxon>
        <taxon>Arthropoda</taxon>
        <taxon>Hexapoda</taxon>
        <taxon>Insecta</taxon>
        <taxon>Pterygota</taxon>
        <taxon>Neoptera</taxon>
        <taxon>Endopterygota</taxon>
        <taxon>Coleoptera</taxon>
        <taxon>Polyphaga</taxon>
        <taxon>Cucujiformia</taxon>
        <taxon>Chrysomeloidea</taxon>
        <taxon>Chrysomelidae</taxon>
        <taxon>Bruchinae</taxon>
        <taxon>Bruchini</taxon>
        <taxon>Callosobruchus</taxon>
    </lineage>
</organism>
<feature type="compositionally biased region" description="Low complexity" evidence="1">
    <location>
        <begin position="9"/>
        <end position="21"/>
    </location>
</feature>
<feature type="compositionally biased region" description="Basic and acidic residues" evidence="1">
    <location>
        <begin position="361"/>
        <end position="373"/>
    </location>
</feature>
<accession>A0A653CV38</accession>
<evidence type="ECO:0000313" key="3">
    <source>
        <dbReference type="Proteomes" id="UP000410492"/>
    </source>
</evidence>
<reference evidence="2 3" key="1">
    <citation type="submission" date="2019-01" db="EMBL/GenBank/DDBJ databases">
        <authorList>
            <person name="Sayadi A."/>
        </authorList>
    </citation>
    <scope>NUCLEOTIDE SEQUENCE [LARGE SCALE GENOMIC DNA]</scope>
</reference>
<dbReference type="Proteomes" id="UP000410492">
    <property type="component" value="Unassembled WGS sequence"/>
</dbReference>
<proteinExistence type="predicted"/>
<protein>
    <submittedName>
        <fullName evidence="2">Uncharacterized protein</fullName>
    </submittedName>
</protein>
<gene>
    <name evidence="2" type="ORF">CALMAC_LOCUS12140</name>
</gene>
<sequence length="486" mass="54694">MSMDKVALSSSVEVPESTPVVIRRNSDDDKRTAIGTTKRSSNPFVTFPSTEELPDEPSYVIPRRHSDDDKRTIDRSKNPFEVIFKTSDFGRKTKVQLKSDFLLRQDSEHILGVPRRDSGYGENDVNQVSEKSSNREAQEASRRIDGRGKDQSSQTTGGRSDFAQIKRTNGQALEPQDNGTEETMSKKALMQPHSILRRGSGPDQTTDGARRNSGPKNNDIVDFNIPSDAPRRPSVHFADMPRRNSDPKHKGKEQFPDTLRRSSEPEQGYLEQRKTWEQFPDTTRRSSDPIQEYIGVRCVFQESSDPSQSFECQEVFPEPACQSVGIQVQQPFPDSSVVDSGVQTPDQKNAFLESVGVQADLSRRGSQENRDHSAGPAQSDSNVGISASAPKKSAAAVDERLAQRRRSLVPMSSMEEESLRERLHMAHLRCCSEIVLREQRYSRETFRKLFQNKIPFFSTLVNYMALDPTEPQVWEGLNVLKTGEPS</sequence>
<feature type="region of interest" description="Disordered" evidence="1">
    <location>
        <begin position="1"/>
        <end position="78"/>
    </location>
</feature>
<feature type="compositionally biased region" description="Polar residues" evidence="1">
    <location>
        <begin position="166"/>
        <end position="182"/>
    </location>
</feature>
<dbReference type="OrthoDB" id="6743178at2759"/>
<feature type="region of interest" description="Disordered" evidence="1">
    <location>
        <begin position="113"/>
        <end position="269"/>
    </location>
</feature>
<feature type="compositionally biased region" description="Basic and acidic residues" evidence="1">
    <location>
        <begin position="64"/>
        <end position="78"/>
    </location>
</feature>
<evidence type="ECO:0000313" key="2">
    <source>
        <dbReference type="EMBL" id="VEN51791.1"/>
    </source>
</evidence>
<feature type="compositionally biased region" description="Polar residues" evidence="1">
    <location>
        <begin position="376"/>
        <end position="385"/>
    </location>
</feature>
<feature type="compositionally biased region" description="Polar residues" evidence="1">
    <location>
        <begin position="34"/>
        <end position="49"/>
    </location>
</feature>